<organism evidence="8 9">
    <name type="scientific">Bradyrhizobium valentinum</name>
    <dbReference type="NCBI Taxonomy" id="1518501"/>
    <lineage>
        <taxon>Bacteria</taxon>
        <taxon>Pseudomonadati</taxon>
        <taxon>Pseudomonadota</taxon>
        <taxon>Alphaproteobacteria</taxon>
        <taxon>Hyphomicrobiales</taxon>
        <taxon>Nitrobacteraceae</taxon>
        <taxon>Bradyrhizobium</taxon>
    </lineage>
</organism>
<keyword evidence="4" id="KW-0238">DNA-binding</keyword>
<comment type="caution">
    <text evidence="8">The sequence shown here is derived from an EMBL/GenBank/DDBJ whole genome shotgun (WGS) entry which is preliminary data.</text>
</comment>
<comment type="similarity">
    <text evidence="2">Belongs to the LysR transcriptional regulatory family.</text>
</comment>
<dbReference type="EMBL" id="LLXX01000076">
    <property type="protein sequence ID" value="KRR08597.1"/>
    <property type="molecule type" value="Genomic_DNA"/>
</dbReference>
<dbReference type="InterPro" id="IPR005119">
    <property type="entry name" value="LysR_subst-bd"/>
</dbReference>
<gene>
    <name evidence="8" type="ORF">CP49_19795</name>
</gene>
<dbReference type="GO" id="GO:0003700">
    <property type="term" value="F:DNA-binding transcription factor activity"/>
    <property type="evidence" value="ECO:0007669"/>
    <property type="project" value="InterPro"/>
</dbReference>
<reference evidence="8 9" key="1">
    <citation type="submission" date="2014-03" db="EMBL/GenBank/DDBJ databases">
        <title>Bradyrhizobium valentinum sp. nov., isolated from effective nodules of Lupinus mariae-josephae, a lupine endemic of basic-lime soils in Eastern Spain.</title>
        <authorList>
            <person name="Duran D."/>
            <person name="Rey L."/>
            <person name="Navarro A."/>
            <person name="Busquets A."/>
            <person name="Imperial J."/>
            <person name="Ruiz-Argueso T."/>
        </authorList>
    </citation>
    <scope>NUCLEOTIDE SEQUENCE [LARGE SCALE GENOMIC DNA]</scope>
    <source>
        <strain evidence="8 9">LmjM3</strain>
    </source>
</reference>
<evidence type="ECO:0000313" key="9">
    <source>
        <dbReference type="Proteomes" id="UP000051913"/>
    </source>
</evidence>
<dbReference type="PANTHER" id="PTHR30537">
    <property type="entry name" value="HTH-TYPE TRANSCRIPTIONAL REGULATOR"/>
    <property type="match status" value="1"/>
</dbReference>
<dbReference type="GO" id="GO:0043565">
    <property type="term" value="F:sequence-specific DNA binding"/>
    <property type="evidence" value="ECO:0007669"/>
    <property type="project" value="TreeGrafter"/>
</dbReference>
<keyword evidence="5" id="KW-0010">Activator</keyword>
<dbReference type="PROSITE" id="PS50931">
    <property type="entry name" value="HTH_LYSR"/>
    <property type="match status" value="1"/>
</dbReference>
<evidence type="ECO:0000259" key="7">
    <source>
        <dbReference type="PROSITE" id="PS50931"/>
    </source>
</evidence>
<evidence type="ECO:0000256" key="3">
    <source>
        <dbReference type="ARBA" id="ARBA00023015"/>
    </source>
</evidence>
<dbReference type="Pfam" id="PF00126">
    <property type="entry name" value="HTH_1"/>
    <property type="match status" value="1"/>
</dbReference>
<dbReference type="STRING" id="1518501.CQ10_06875"/>
<protein>
    <submittedName>
        <fullName evidence="8">LysR family transcriptional regulator</fullName>
    </submittedName>
</protein>
<dbReference type="SUPFAM" id="SSF53850">
    <property type="entry name" value="Periplasmic binding protein-like II"/>
    <property type="match status" value="1"/>
</dbReference>
<dbReference type="PRINTS" id="PR00039">
    <property type="entry name" value="HTHLYSR"/>
</dbReference>
<dbReference type="Proteomes" id="UP000051913">
    <property type="component" value="Unassembled WGS sequence"/>
</dbReference>
<dbReference type="InterPro" id="IPR036390">
    <property type="entry name" value="WH_DNA-bd_sf"/>
</dbReference>
<evidence type="ECO:0000256" key="5">
    <source>
        <dbReference type="ARBA" id="ARBA00023159"/>
    </source>
</evidence>
<evidence type="ECO:0000256" key="2">
    <source>
        <dbReference type="ARBA" id="ARBA00009437"/>
    </source>
</evidence>
<proteinExistence type="inferred from homology"/>
<keyword evidence="6" id="KW-0804">Transcription</keyword>
<feature type="domain" description="HTH lysR-type" evidence="7">
    <location>
        <begin position="10"/>
        <end position="67"/>
    </location>
</feature>
<comment type="function">
    <text evidence="1">NodD regulates the expression of the nodABCFE genes which encode other nodulation proteins. NodD is also a negative regulator of its own expression. Binds flavonoids as inducers.</text>
</comment>
<evidence type="ECO:0000256" key="4">
    <source>
        <dbReference type="ARBA" id="ARBA00023125"/>
    </source>
</evidence>
<sequence length="304" mass="34095">MRRRTKLSHLPLNALRAFEATARHLSFTRAGLELRVTQAAVSQHVKVLEDRLGVQLFRRLPRGVALTDEGQLLLPSIVEAFGRLTETLNRFEDGRYQEVIAVGVVGTFASGWLLPRLDAFRKAYPKIDLRLFTNNNRIDIAGEGLDYAIRFGDGLWHGTEATHLMGTPFTPFCAPSLARGLSRPADLKREVLLRSYRQEEWPRWFTAAGLQSPVLKGMVFDSSITIASAAARGFGVALLPAALFQDEVRQRRLVRPFKIEVALGDYWITSLHSRRQSPAMLSFKNWLLETIAATKKSPGKQGET</sequence>
<evidence type="ECO:0000256" key="1">
    <source>
        <dbReference type="ARBA" id="ARBA00003502"/>
    </source>
</evidence>
<name>A0A0R3LSU7_9BRAD</name>
<keyword evidence="3" id="KW-0805">Transcription regulation</keyword>
<dbReference type="AlphaFoldDB" id="A0A0R3LSU7"/>
<keyword evidence="9" id="KW-1185">Reference proteome</keyword>
<dbReference type="Gene3D" id="3.40.190.10">
    <property type="entry name" value="Periplasmic binding protein-like II"/>
    <property type="match status" value="2"/>
</dbReference>
<dbReference type="GO" id="GO:0006351">
    <property type="term" value="P:DNA-templated transcription"/>
    <property type="evidence" value="ECO:0007669"/>
    <property type="project" value="TreeGrafter"/>
</dbReference>
<dbReference type="InterPro" id="IPR036388">
    <property type="entry name" value="WH-like_DNA-bd_sf"/>
</dbReference>
<dbReference type="PANTHER" id="PTHR30537:SF70">
    <property type="entry name" value="HTH-TYPE TRANSCRIPTIONAL ACTIVATOR AMPR"/>
    <property type="match status" value="1"/>
</dbReference>
<dbReference type="OrthoDB" id="9793571at2"/>
<accession>A0A0R3LSU7</accession>
<dbReference type="SUPFAM" id="SSF46785">
    <property type="entry name" value="Winged helix' DNA-binding domain"/>
    <property type="match status" value="1"/>
</dbReference>
<dbReference type="Gene3D" id="1.10.10.10">
    <property type="entry name" value="Winged helix-like DNA-binding domain superfamily/Winged helix DNA-binding domain"/>
    <property type="match status" value="1"/>
</dbReference>
<dbReference type="InterPro" id="IPR058163">
    <property type="entry name" value="LysR-type_TF_proteobact-type"/>
</dbReference>
<evidence type="ECO:0000313" key="8">
    <source>
        <dbReference type="EMBL" id="KRR08597.1"/>
    </source>
</evidence>
<dbReference type="FunFam" id="1.10.10.10:FF:000038">
    <property type="entry name" value="Glycine cleavage system transcriptional activator"/>
    <property type="match status" value="1"/>
</dbReference>
<evidence type="ECO:0000256" key="6">
    <source>
        <dbReference type="ARBA" id="ARBA00023163"/>
    </source>
</evidence>
<dbReference type="Pfam" id="PF03466">
    <property type="entry name" value="LysR_substrate"/>
    <property type="match status" value="1"/>
</dbReference>
<dbReference type="InterPro" id="IPR000847">
    <property type="entry name" value="LysR_HTH_N"/>
</dbReference>